<proteinExistence type="predicted"/>
<gene>
    <name evidence="1" type="ORF">HX018_01420</name>
</gene>
<evidence type="ECO:0000313" key="2">
    <source>
        <dbReference type="Proteomes" id="UP001170954"/>
    </source>
</evidence>
<reference evidence="1" key="1">
    <citation type="submission" date="2020-06" db="EMBL/GenBank/DDBJ databases">
        <authorList>
            <person name="Dong N."/>
        </authorList>
    </citation>
    <scope>NUCLEOTIDE SEQUENCE</scope>
    <source>
        <strain evidence="1">R1692</strain>
    </source>
</reference>
<sequence length="52" mass="6111">MDLPSLIKRYQKMDENITLIFLPQENHETLIHQAISNETTGRIAVLFRQEVD</sequence>
<dbReference type="EMBL" id="JACAGK010000002">
    <property type="protein sequence ID" value="MDM1046907.1"/>
    <property type="molecule type" value="Genomic_DNA"/>
</dbReference>
<comment type="caution">
    <text evidence="1">The sequence shown here is derived from an EMBL/GenBank/DDBJ whole genome shotgun (WGS) entry which is preliminary data.</text>
</comment>
<reference evidence="1" key="2">
    <citation type="journal article" date="2022" name="Sci. Total Environ.">
        <title>Prevalence, transmission, and molecular epidemiology of tet(X)-positive bacteria among humans, animals, and environmental niches in China: An epidemiological, and genomic-based study.</title>
        <authorList>
            <person name="Dong N."/>
            <person name="Zeng Y."/>
            <person name="Cai C."/>
            <person name="Sun C."/>
            <person name="Lu J."/>
            <person name="Liu C."/>
            <person name="Zhou H."/>
            <person name="Sun Q."/>
            <person name="Shu L."/>
            <person name="Wang H."/>
            <person name="Wang Y."/>
            <person name="Wang S."/>
            <person name="Wu C."/>
            <person name="Chan E.W."/>
            <person name="Chen G."/>
            <person name="Shen Z."/>
            <person name="Chen S."/>
            <person name="Zhang R."/>
        </authorList>
    </citation>
    <scope>NUCLEOTIDE SEQUENCE</scope>
    <source>
        <strain evidence="1">R1692</strain>
    </source>
</reference>
<accession>A0ABT7NI90</accession>
<name>A0ABT7NI90_9SPHI</name>
<dbReference type="Proteomes" id="UP001170954">
    <property type="component" value="Unassembled WGS sequence"/>
</dbReference>
<evidence type="ECO:0000313" key="1">
    <source>
        <dbReference type="EMBL" id="MDM1046907.1"/>
    </source>
</evidence>
<protein>
    <submittedName>
        <fullName evidence="1">Uncharacterized protein</fullName>
    </submittedName>
</protein>
<organism evidence="1 2">
    <name type="scientific">Sphingobacterium hotanense</name>
    <dbReference type="NCBI Taxonomy" id="649196"/>
    <lineage>
        <taxon>Bacteria</taxon>
        <taxon>Pseudomonadati</taxon>
        <taxon>Bacteroidota</taxon>
        <taxon>Sphingobacteriia</taxon>
        <taxon>Sphingobacteriales</taxon>
        <taxon>Sphingobacteriaceae</taxon>
        <taxon>Sphingobacterium</taxon>
    </lineage>
</organism>
<keyword evidence="2" id="KW-1185">Reference proteome</keyword>
<dbReference type="RefSeq" id="WP_286650242.1">
    <property type="nucleotide sequence ID" value="NZ_JACAGK010000002.1"/>
</dbReference>